<sequence length="690" mass="78083">MTINRKPNRLANEKSPYLLQHAYNPVDWYPWSDEAFAKAKAENKPIFLSIGYSTCHWCHVMERESFENEQVAELLNEQYVAIKVDREERPDVDHLYMTFCQALTGQGGWPLTILMTPEKQPFFAGTYFPRESKWGHPGLLDILGQLADKWAEDRAELEHHSRQIVDSLTPHLSRTEAGSIGEPIFAKAVQLYQEQFDPEYGGFGEAPKFPTPHNLLFLLRHWKTSGEHAALGMVEKTLQAMQQGGIYDHVGFGFARYSVDREWRVPHFEKMLYDNALLAYTYLEAYEATGNAAYATTARQIFSYVLRDMTDRQGGFYSAEDADSEGVEGKFYVWTPEEVSEVLGPELGALYCEAYDITRRGNFEGHSIPNLIGQPLETFARRRGQNPDELGQMLEMARQKLFAAREQRVHPGKDDKVLTAWNGLMIAALAKGARVLNEAEYLQAAEKAVQFILTVLRTPEGRLLARYRDGEVAHLAYLDDYAFVIWGLLELYQASQNVAHLREALSLTDDMLRLFGDEQEGGLFFYGSDAEQLLARPKEIYDGATPSGNGVAAYDLLVLFYLTGRMDLRDKAETLLQAFAGSIEEYPIGYSFSLLALQLLLGPVRQLVIAGEREAEQTALMLQVARTDYEPLLFVAVHEPDGGLAELSEAVRDKRPLEGKVTAYLCQNFSCQSPVTEPAELDRQLVQQYR</sequence>
<dbReference type="SUPFAM" id="SSF48208">
    <property type="entry name" value="Six-hairpin glycosidases"/>
    <property type="match status" value="1"/>
</dbReference>
<dbReference type="PANTHER" id="PTHR42899:SF1">
    <property type="entry name" value="SPERMATOGENESIS-ASSOCIATED PROTEIN 20"/>
    <property type="match status" value="1"/>
</dbReference>
<gene>
    <name evidence="2" type="ORF">JOD01_000578</name>
</gene>
<dbReference type="PIRSF" id="PIRSF006402">
    <property type="entry name" value="UCP006402_thioredoxin"/>
    <property type="match status" value="1"/>
</dbReference>
<evidence type="ECO:0000313" key="2">
    <source>
        <dbReference type="EMBL" id="MBM7588992.1"/>
    </source>
</evidence>
<protein>
    <submittedName>
        <fullName evidence="2">Uncharacterized protein YyaL (SSP411 family)</fullName>
    </submittedName>
</protein>
<proteinExistence type="predicted"/>
<dbReference type="RefSeq" id="WP_204516695.1">
    <property type="nucleotide sequence ID" value="NZ_BAABIN010000009.1"/>
</dbReference>
<accession>A0A939BQX5</accession>
<evidence type="ECO:0000259" key="1">
    <source>
        <dbReference type="Pfam" id="PF03190"/>
    </source>
</evidence>
<dbReference type="PANTHER" id="PTHR42899">
    <property type="entry name" value="SPERMATOGENESIS-ASSOCIATED PROTEIN 20"/>
    <property type="match status" value="1"/>
</dbReference>
<dbReference type="InterPro" id="IPR012341">
    <property type="entry name" value="6hp_glycosidase-like_sf"/>
</dbReference>
<dbReference type="Proteomes" id="UP000717624">
    <property type="component" value="Unassembled WGS sequence"/>
</dbReference>
<dbReference type="InterPro" id="IPR004879">
    <property type="entry name" value="Ssp411-like_TRX"/>
</dbReference>
<dbReference type="InterPro" id="IPR008928">
    <property type="entry name" value="6-hairpin_glycosidase_sf"/>
</dbReference>
<dbReference type="Gene3D" id="1.50.10.10">
    <property type="match status" value="2"/>
</dbReference>
<dbReference type="SUPFAM" id="SSF52833">
    <property type="entry name" value="Thioredoxin-like"/>
    <property type="match status" value="1"/>
</dbReference>
<reference evidence="2" key="1">
    <citation type="submission" date="2021-01" db="EMBL/GenBank/DDBJ databases">
        <title>Genomic Encyclopedia of Type Strains, Phase IV (KMG-IV): sequencing the most valuable type-strain genomes for metagenomic binning, comparative biology and taxonomic classification.</title>
        <authorList>
            <person name="Goeker M."/>
        </authorList>
    </citation>
    <scope>NUCLEOTIDE SEQUENCE</scope>
    <source>
        <strain evidence="2">DSM 25523</strain>
    </source>
</reference>
<dbReference type="InterPro" id="IPR036249">
    <property type="entry name" value="Thioredoxin-like_sf"/>
</dbReference>
<dbReference type="GO" id="GO:0005975">
    <property type="term" value="P:carbohydrate metabolic process"/>
    <property type="evidence" value="ECO:0007669"/>
    <property type="project" value="InterPro"/>
</dbReference>
<keyword evidence="3" id="KW-1185">Reference proteome</keyword>
<dbReference type="EMBL" id="JAFBEB010000001">
    <property type="protein sequence ID" value="MBM7588992.1"/>
    <property type="molecule type" value="Genomic_DNA"/>
</dbReference>
<name>A0A939BQX5_9BACL</name>
<dbReference type="AlphaFoldDB" id="A0A939BQX5"/>
<comment type="caution">
    <text evidence="2">The sequence shown here is derived from an EMBL/GenBank/DDBJ whole genome shotgun (WGS) entry which is preliminary data.</text>
</comment>
<dbReference type="InterPro" id="IPR024705">
    <property type="entry name" value="Ssp411"/>
</dbReference>
<dbReference type="Gene3D" id="3.40.30.10">
    <property type="entry name" value="Glutaredoxin"/>
    <property type="match status" value="1"/>
</dbReference>
<dbReference type="CDD" id="cd02955">
    <property type="entry name" value="SSP411"/>
    <property type="match status" value="1"/>
</dbReference>
<organism evidence="2 3">
    <name type="scientific">Brevibacillus fulvus</name>
    <dbReference type="NCBI Taxonomy" id="1125967"/>
    <lineage>
        <taxon>Bacteria</taxon>
        <taxon>Bacillati</taxon>
        <taxon>Bacillota</taxon>
        <taxon>Bacilli</taxon>
        <taxon>Bacillales</taxon>
        <taxon>Paenibacillaceae</taxon>
        <taxon>Brevibacillus</taxon>
    </lineage>
</organism>
<feature type="domain" description="Spermatogenesis-associated protein 20-like TRX" evidence="1">
    <location>
        <begin position="7"/>
        <end position="168"/>
    </location>
</feature>
<evidence type="ECO:0000313" key="3">
    <source>
        <dbReference type="Proteomes" id="UP000717624"/>
    </source>
</evidence>
<dbReference type="Pfam" id="PF03190">
    <property type="entry name" value="Thioredox_DsbH"/>
    <property type="match status" value="1"/>
</dbReference>